<feature type="region of interest" description="Disordered" evidence="1">
    <location>
        <begin position="534"/>
        <end position="629"/>
    </location>
</feature>
<proteinExistence type="predicted"/>
<dbReference type="RefSeq" id="XP_069196867.1">
    <property type="nucleotide sequence ID" value="XM_069344440.1"/>
</dbReference>
<feature type="region of interest" description="Disordered" evidence="1">
    <location>
        <begin position="756"/>
        <end position="779"/>
    </location>
</feature>
<feature type="compositionally biased region" description="Polar residues" evidence="1">
    <location>
        <begin position="13"/>
        <end position="27"/>
    </location>
</feature>
<feature type="region of interest" description="Disordered" evidence="1">
    <location>
        <begin position="1"/>
        <end position="104"/>
    </location>
</feature>
<keyword evidence="4" id="KW-1185">Reference proteome</keyword>
<feature type="region of interest" description="Disordered" evidence="1">
    <location>
        <begin position="843"/>
        <end position="904"/>
    </location>
</feature>
<dbReference type="PROSITE" id="PS50882">
    <property type="entry name" value="YTH"/>
    <property type="match status" value="1"/>
</dbReference>
<feature type="compositionally biased region" description="Polar residues" evidence="1">
    <location>
        <begin position="893"/>
        <end position="904"/>
    </location>
</feature>
<dbReference type="InterPro" id="IPR007275">
    <property type="entry name" value="YTH_domain"/>
</dbReference>
<evidence type="ECO:0000256" key="1">
    <source>
        <dbReference type="SAM" id="MobiDB-lite"/>
    </source>
</evidence>
<dbReference type="EMBL" id="JBFMKM010000016">
    <property type="protein sequence ID" value="KAL1297185.1"/>
    <property type="molecule type" value="Genomic_DNA"/>
</dbReference>
<organism evidence="3 4">
    <name type="scientific">Neodothiora populina</name>
    <dbReference type="NCBI Taxonomy" id="2781224"/>
    <lineage>
        <taxon>Eukaryota</taxon>
        <taxon>Fungi</taxon>
        <taxon>Dikarya</taxon>
        <taxon>Ascomycota</taxon>
        <taxon>Pezizomycotina</taxon>
        <taxon>Dothideomycetes</taxon>
        <taxon>Dothideomycetidae</taxon>
        <taxon>Dothideales</taxon>
        <taxon>Dothioraceae</taxon>
        <taxon>Neodothiora</taxon>
    </lineage>
</organism>
<name>A0ABR3P4G4_9PEZI</name>
<evidence type="ECO:0000313" key="4">
    <source>
        <dbReference type="Proteomes" id="UP001562354"/>
    </source>
</evidence>
<evidence type="ECO:0000313" key="3">
    <source>
        <dbReference type="EMBL" id="KAL1297185.1"/>
    </source>
</evidence>
<feature type="compositionally biased region" description="Basic and acidic residues" evidence="1">
    <location>
        <begin position="90"/>
        <end position="101"/>
    </location>
</feature>
<feature type="region of interest" description="Disordered" evidence="1">
    <location>
        <begin position="269"/>
        <end position="290"/>
    </location>
</feature>
<feature type="domain" description="YTH" evidence="2">
    <location>
        <begin position="387"/>
        <end position="522"/>
    </location>
</feature>
<dbReference type="Gene3D" id="3.10.590.10">
    <property type="entry name" value="ph1033 like domains"/>
    <property type="match status" value="1"/>
</dbReference>
<dbReference type="GeneID" id="95978457"/>
<protein>
    <recommendedName>
        <fullName evidence="2">YTH domain-containing protein</fullName>
    </recommendedName>
</protein>
<feature type="compositionally biased region" description="Polar residues" evidence="1">
    <location>
        <begin position="756"/>
        <end position="774"/>
    </location>
</feature>
<dbReference type="Proteomes" id="UP001562354">
    <property type="component" value="Unassembled WGS sequence"/>
</dbReference>
<dbReference type="Pfam" id="PF04146">
    <property type="entry name" value="YTH"/>
    <property type="match status" value="1"/>
</dbReference>
<feature type="region of interest" description="Disordered" evidence="1">
    <location>
        <begin position="142"/>
        <end position="174"/>
    </location>
</feature>
<reference evidence="3 4" key="1">
    <citation type="submission" date="2024-07" db="EMBL/GenBank/DDBJ databases">
        <title>Draft sequence of the Neodothiora populina.</title>
        <authorList>
            <person name="Drown D.D."/>
            <person name="Schuette U.S."/>
            <person name="Buechlein A.B."/>
            <person name="Rusch D.R."/>
            <person name="Winton L.W."/>
            <person name="Adams G.A."/>
        </authorList>
    </citation>
    <scope>NUCLEOTIDE SEQUENCE [LARGE SCALE GENOMIC DNA]</scope>
    <source>
        <strain evidence="3 4">CPC 39397</strain>
    </source>
</reference>
<sequence>MSLPTAGYPEPSTGLSSPSNESHNVLTQAKFVSATQDRAQESEALSSHPDKEDSPRDVCIGTSHVYRVPQLKEPPRGRSRLSETINSLNRDNKNTSGERRFPGGVQMHITSSRTSADLCVSGSVSSNTQTSSFFSSIRDSPITPWDHADPSTKSQQASVGALRPTTESYVPPSARSVTNYSNKWNMPESAGIACGLSTNAPNAFTHSDASAAFDVRSALSIVSAATRMRPADRVPPLSLAWETPPLAFTSQHGNESHSPFTSLVKQGVATSSGRANNNDRVEDVSSSAVSSQAFSESGTIAMTSSSDATTSSPGANVIECEPTSFSAIAGTGNSGLADEPEIWEERRQLYSFKTQCLNEATFEEVFKGAFNVLATLNPDHYRMPWGSCVVCIKTSSVTNILLSLKNGIWACPEPVADRIRKVWGTRKSEEEQVLMLFSVPGSKQFCGLAELKEYHAEEITDFWEHGTVYQGTMILSWVFCKLVPYDDIRRRVESVSKTESATQMWNGMHYSEPMGRAVIEAYVRYPHVENLLAKPRNKIQDQKRSQALQGSSIGPRGKNSGQRGAHKQHVTKNNQSIGQQRGGRNGFGQPKAGDQQHWASPVDAKDFVPPAQRGPRSSKAPSGVGSSGLSHYEDVFTSAEPQSSPAFGRGFLGFAEVEEDCLRTAPIPATLAASPTNGSFSNMKYDVFESSGSGELDRAYVFPPKLPIDTVNSRTPQRGHVGIADSHVVDGKNVEKDLNDLRDYTVLAPKFQTPNAQTHLRPSNVSSAAVSTPRPQRPGLQMSVGVDDDLRGYQVGVQNNAQLGAWQIVTPTRHTFLPTTTPLNYTQFSSFVTPGDRPWIPDLAKHDTLSPTVGEGRPTGHGMRKSGFRSSVDMRMDNMVDNLVGSPSRKNKTSGNDSANTSDM</sequence>
<accession>A0ABR3P4G4</accession>
<gene>
    <name evidence="3" type="ORF">AAFC00_004757</name>
</gene>
<comment type="caution">
    <text evidence="3">The sequence shown here is derived from an EMBL/GenBank/DDBJ whole genome shotgun (WGS) entry which is preliminary data.</text>
</comment>
<evidence type="ECO:0000259" key="2">
    <source>
        <dbReference type="PROSITE" id="PS50882"/>
    </source>
</evidence>